<dbReference type="InterPro" id="IPR052925">
    <property type="entry name" value="Phage_Integrase-like_Recomb"/>
</dbReference>
<dbReference type="PANTHER" id="PTHR34605:SF4">
    <property type="entry name" value="DNA ADENINE METHYLTRANSFERASE"/>
    <property type="match status" value="1"/>
</dbReference>
<reference evidence="1 2" key="1">
    <citation type="journal article" date="2023" name="Commun. Biol.">
        <title>Reorganization of the ancestral sex-determining regions during the evolution of trioecy in Pleodorina starrii.</title>
        <authorList>
            <person name="Takahashi K."/>
            <person name="Suzuki S."/>
            <person name="Kawai-Toyooka H."/>
            <person name="Yamamoto K."/>
            <person name="Hamaji T."/>
            <person name="Ootsuki R."/>
            <person name="Yamaguchi H."/>
            <person name="Kawachi M."/>
            <person name="Higashiyama T."/>
            <person name="Nozaki H."/>
        </authorList>
    </citation>
    <scope>NUCLEOTIDE SEQUENCE [LARGE SCALE GENOMIC DNA]</scope>
    <source>
        <strain evidence="1 2">NIES-4479</strain>
    </source>
</reference>
<organism evidence="1 2">
    <name type="scientific">Pleodorina starrii</name>
    <dbReference type="NCBI Taxonomy" id="330485"/>
    <lineage>
        <taxon>Eukaryota</taxon>
        <taxon>Viridiplantae</taxon>
        <taxon>Chlorophyta</taxon>
        <taxon>core chlorophytes</taxon>
        <taxon>Chlorophyceae</taxon>
        <taxon>CS clade</taxon>
        <taxon>Chlamydomonadales</taxon>
        <taxon>Volvocaceae</taxon>
        <taxon>Pleodorina</taxon>
    </lineage>
</organism>
<protein>
    <submittedName>
        <fullName evidence="1">Uncharacterized protein</fullName>
    </submittedName>
</protein>
<gene>
    <name evidence="1" type="primary">PLEST010747</name>
    <name evidence="1" type="ORF">PLESTB_001348500</name>
</gene>
<dbReference type="PANTHER" id="PTHR34605">
    <property type="entry name" value="PHAGE_INTEGRASE DOMAIN-CONTAINING PROTEIN"/>
    <property type="match status" value="1"/>
</dbReference>
<dbReference type="Proteomes" id="UP001165080">
    <property type="component" value="Unassembled WGS sequence"/>
</dbReference>
<evidence type="ECO:0000313" key="1">
    <source>
        <dbReference type="EMBL" id="GLC58342.1"/>
    </source>
</evidence>
<comment type="caution">
    <text evidence="1">The sequence shown here is derived from an EMBL/GenBank/DDBJ whole genome shotgun (WGS) entry which is preliminary data.</text>
</comment>
<evidence type="ECO:0000313" key="2">
    <source>
        <dbReference type="Proteomes" id="UP001165080"/>
    </source>
</evidence>
<dbReference type="AlphaFoldDB" id="A0A9W6BV36"/>
<dbReference type="EMBL" id="BRXU01000022">
    <property type="protein sequence ID" value="GLC58342.1"/>
    <property type="molecule type" value="Genomic_DNA"/>
</dbReference>
<name>A0A9W6BV36_9CHLO</name>
<accession>A0A9W6BV36</accession>
<proteinExistence type="predicted"/>
<keyword evidence="2" id="KW-1185">Reference proteome</keyword>
<sequence length="325" mass="34502">MALGGFSVTNGRAAAGVVVVRASSTALELESVELGLRNLNRDGVDPYSAHITRVALILTTERECCEQQGSGSAAVSKATAAITTDYSLLDLLSPCQGTLCSIVRATAVRALPPTTRLRDAVTAADLQTLTDFHLTPSCSLHTRVVVCSIVLLYFGARPSSGMARVLVHSEFMRFDPPTPLRWVELTLWKGKTDPIAARRTVTIAADGTSSCPVGILPRLSVQGRYIRVPQRGLNWAPYCGWSTAARSPRSQPRQSMQIGAATTAINGGTPREAVIAHGHWADPAQSYVRPPPDQAVHIGAALSARPCASCPLVFDSSAPRAHDSA</sequence>